<protein>
    <recommendedName>
        <fullName evidence="3">Dienelactone hydrolase domain-containing protein</fullName>
    </recommendedName>
</protein>
<dbReference type="AlphaFoldDB" id="A0AAV9NJ59"/>
<dbReference type="Pfam" id="PF12138">
    <property type="entry name" value="Spherulin4"/>
    <property type="match status" value="1"/>
</dbReference>
<dbReference type="PANTHER" id="PTHR35040:SF7">
    <property type="entry name" value="FIBRONECTIN TYPE-III DOMAIN-CONTAINING PROTEIN-RELATED"/>
    <property type="match status" value="1"/>
</dbReference>
<organism evidence="1 2">
    <name type="scientific">Exophiala bonariae</name>
    <dbReference type="NCBI Taxonomy" id="1690606"/>
    <lineage>
        <taxon>Eukaryota</taxon>
        <taxon>Fungi</taxon>
        <taxon>Dikarya</taxon>
        <taxon>Ascomycota</taxon>
        <taxon>Pezizomycotina</taxon>
        <taxon>Eurotiomycetes</taxon>
        <taxon>Chaetothyriomycetidae</taxon>
        <taxon>Chaetothyriales</taxon>
        <taxon>Herpotrichiellaceae</taxon>
        <taxon>Exophiala</taxon>
    </lineage>
</organism>
<gene>
    <name evidence="1" type="ORF">LTR84_011046</name>
</gene>
<evidence type="ECO:0008006" key="3">
    <source>
        <dbReference type="Google" id="ProtNLM"/>
    </source>
</evidence>
<comment type="caution">
    <text evidence="1">The sequence shown here is derived from an EMBL/GenBank/DDBJ whole genome shotgun (WGS) entry which is preliminary data.</text>
</comment>
<reference evidence="1 2" key="1">
    <citation type="submission" date="2023-08" db="EMBL/GenBank/DDBJ databases">
        <title>Black Yeasts Isolated from many extreme environments.</title>
        <authorList>
            <person name="Coleine C."/>
            <person name="Stajich J.E."/>
            <person name="Selbmann L."/>
        </authorList>
    </citation>
    <scope>NUCLEOTIDE SEQUENCE [LARGE SCALE GENOMIC DNA]</scope>
    <source>
        <strain evidence="1 2">CCFEE 5792</strain>
    </source>
</reference>
<dbReference type="RefSeq" id="XP_064709305.1">
    <property type="nucleotide sequence ID" value="XM_064854579.1"/>
</dbReference>
<evidence type="ECO:0000313" key="2">
    <source>
        <dbReference type="Proteomes" id="UP001358417"/>
    </source>
</evidence>
<accession>A0AAV9NJ59</accession>
<evidence type="ECO:0000313" key="1">
    <source>
        <dbReference type="EMBL" id="KAK5058782.1"/>
    </source>
</evidence>
<dbReference type="Proteomes" id="UP001358417">
    <property type="component" value="Unassembled WGS sequence"/>
</dbReference>
<dbReference type="InterPro" id="IPR021986">
    <property type="entry name" value="Spherulin4"/>
</dbReference>
<dbReference type="PANTHER" id="PTHR35040">
    <property type="match status" value="1"/>
</dbReference>
<dbReference type="EMBL" id="JAVRRD010000005">
    <property type="protein sequence ID" value="KAK5058782.1"/>
    <property type="molecule type" value="Genomic_DNA"/>
</dbReference>
<proteinExistence type="predicted"/>
<keyword evidence="2" id="KW-1185">Reference proteome</keyword>
<sequence>MVDEVPWEFQSPHWRYLDEVARAARRDEQSGASGMVVFNPGCVSSAAYLDLADITIVFEDTYETFRGRVASGVLPPLFLPQTPRHKPGPRLDDGRTSVGEAGKLGVVVHSVTQNISRSEMHDIINKVRKIGSTIFITEASSHFYQHFSPQWEQWIEALAKTATSGF</sequence>
<name>A0AAV9NJ59_9EURO</name>
<dbReference type="GeneID" id="89979200"/>